<evidence type="ECO:0000256" key="8">
    <source>
        <dbReference type="ARBA" id="ARBA00023303"/>
    </source>
</evidence>
<keyword evidence="5 10" id="KW-1133">Transmembrane helix</keyword>
<evidence type="ECO:0008006" key="13">
    <source>
        <dbReference type="Google" id="ProtNLM"/>
    </source>
</evidence>
<evidence type="ECO:0000256" key="7">
    <source>
        <dbReference type="ARBA" id="ARBA00023136"/>
    </source>
</evidence>
<keyword evidence="7 10" id="KW-0472">Membrane</keyword>
<feature type="transmembrane region" description="Helical" evidence="10">
    <location>
        <begin position="191"/>
        <end position="213"/>
    </location>
</feature>
<accession>A0ABC8UIG7</accession>
<comment type="caution">
    <text evidence="11">The sequence shown here is derived from an EMBL/GenBank/DDBJ whole genome shotgun (WGS) entry which is preliminary data.</text>
</comment>
<evidence type="ECO:0000256" key="2">
    <source>
        <dbReference type="ARBA" id="ARBA00007079"/>
    </source>
</evidence>
<comment type="subcellular location">
    <subcellularLocation>
        <location evidence="1">Membrane</location>
        <topology evidence="1">Multi-pass membrane protein</topology>
    </subcellularLocation>
</comment>
<feature type="transmembrane region" description="Helical" evidence="10">
    <location>
        <begin position="159"/>
        <end position="179"/>
    </location>
</feature>
<name>A0ABC8UIG7_9AQUA</name>
<gene>
    <name evidence="11" type="ORF">ILEXP_LOCUS50791</name>
</gene>
<dbReference type="GO" id="GO:0034220">
    <property type="term" value="P:monoatomic ion transmembrane transport"/>
    <property type="evidence" value="ECO:0007669"/>
    <property type="project" value="UniProtKB-KW"/>
</dbReference>
<keyword evidence="8" id="KW-0407">Ion channel</keyword>
<sequence length="490" mass="53659">MEIGSATQENTRPISRGCGWLKALPGKFKAKGFEIVTKTKKLGEDDPRRIRHSLKAGLAITLVSLFYYLRPLYDAFGQSGMWAILTVVLVIDFSVGATLCRSLNRGFATLIAGALAIGTEHFATLFGEKGEPIVLGFLVFFIAAASTFTRFFPVVRRRYDYGAMIFILTFSLISVSGYRVEKIFELGHKRLSTIIIGAATCMVISIFVCPVWAGEDLHNLVADNIEKLASFLEGFGDEYFKFSEDGDSAMVSKDDNSVLQDYKNVLNSKENEESLANFAWWEPCHGRFGFCHPWKQYLKIGVLSRQCAYQIETLNGYINPQPPAPSEFRRKIQQPCTKLSSESSKALKELASAIKNMTHPSSCDLHLQNSKAAAEELKIALEASPPVKTDLLEVIPAVTVASILINIIKSVENISASIHELSDQARFRTVKSNVIAEKSQLFHSGTVKPISDGDGGGGGGDGGGGDHIVIIVSPENGNPQGLMRSQHVEV</sequence>
<keyword evidence="12" id="KW-1185">Reference proteome</keyword>
<proteinExistence type="inferred from homology"/>
<keyword evidence="6" id="KW-0406">Ion transport</keyword>
<keyword evidence="4 10" id="KW-0812">Transmembrane</keyword>
<evidence type="ECO:0000256" key="9">
    <source>
        <dbReference type="SAM" id="MobiDB-lite"/>
    </source>
</evidence>
<dbReference type="PANTHER" id="PTHR31086">
    <property type="entry name" value="ALUMINUM-ACTIVATED MALATE TRANSPORTER 10"/>
    <property type="match status" value="1"/>
</dbReference>
<evidence type="ECO:0000256" key="10">
    <source>
        <dbReference type="SAM" id="Phobius"/>
    </source>
</evidence>
<evidence type="ECO:0000313" key="11">
    <source>
        <dbReference type="EMBL" id="CAK9180764.1"/>
    </source>
</evidence>
<dbReference type="GO" id="GO:0016020">
    <property type="term" value="C:membrane"/>
    <property type="evidence" value="ECO:0007669"/>
    <property type="project" value="UniProtKB-SubCell"/>
</dbReference>
<evidence type="ECO:0000313" key="12">
    <source>
        <dbReference type="Proteomes" id="UP001642360"/>
    </source>
</evidence>
<feature type="transmembrane region" description="Helical" evidence="10">
    <location>
        <begin position="107"/>
        <end position="127"/>
    </location>
</feature>
<evidence type="ECO:0000256" key="6">
    <source>
        <dbReference type="ARBA" id="ARBA00023065"/>
    </source>
</evidence>
<protein>
    <recommendedName>
        <fullName evidence="13">Aluminum-activated malate transporter 8</fullName>
    </recommendedName>
</protein>
<keyword evidence="3" id="KW-0813">Transport</keyword>
<feature type="transmembrane region" description="Helical" evidence="10">
    <location>
        <begin position="133"/>
        <end position="152"/>
    </location>
</feature>
<dbReference type="EMBL" id="CAUOFW020007835">
    <property type="protein sequence ID" value="CAK9180764.1"/>
    <property type="molecule type" value="Genomic_DNA"/>
</dbReference>
<feature type="compositionally biased region" description="Gly residues" evidence="9">
    <location>
        <begin position="453"/>
        <end position="465"/>
    </location>
</feature>
<evidence type="ECO:0000256" key="3">
    <source>
        <dbReference type="ARBA" id="ARBA00022448"/>
    </source>
</evidence>
<comment type="similarity">
    <text evidence="2">Belongs to the aromatic acid exporter (TC 2.A.85) family.</text>
</comment>
<evidence type="ECO:0000256" key="1">
    <source>
        <dbReference type="ARBA" id="ARBA00004141"/>
    </source>
</evidence>
<evidence type="ECO:0000256" key="5">
    <source>
        <dbReference type="ARBA" id="ARBA00022989"/>
    </source>
</evidence>
<dbReference type="Proteomes" id="UP001642360">
    <property type="component" value="Unassembled WGS sequence"/>
</dbReference>
<feature type="transmembrane region" description="Helical" evidence="10">
    <location>
        <begin position="81"/>
        <end position="100"/>
    </location>
</feature>
<dbReference type="AlphaFoldDB" id="A0ABC8UIG7"/>
<dbReference type="InterPro" id="IPR020966">
    <property type="entry name" value="ALMT"/>
</dbReference>
<organism evidence="11 12">
    <name type="scientific">Ilex paraguariensis</name>
    <name type="common">yerba mate</name>
    <dbReference type="NCBI Taxonomy" id="185542"/>
    <lineage>
        <taxon>Eukaryota</taxon>
        <taxon>Viridiplantae</taxon>
        <taxon>Streptophyta</taxon>
        <taxon>Embryophyta</taxon>
        <taxon>Tracheophyta</taxon>
        <taxon>Spermatophyta</taxon>
        <taxon>Magnoliopsida</taxon>
        <taxon>eudicotyledons</taxon>
        <taxon>Gunneridae</taxon>
        <taxon>Pentapetalae</taxon>
        <taxon>asterids</taxon>
        <taxon>campanulids</taxon>
        <taxon>Aquifoliales</taxon>
        <taxon>Aquifoliaceae</taxon>
        <taxon>Ilex</taxon>
    </lineage>
</organism>
<feature type="region of interest" description="Disordered" evidence="9">
    <location>
        <begin position="446"/>
        <end position="465"/>
    </location>
</feature>
<dbReference type="Pfam" id="PF11744">
    <property type="entry name" value="ALMT"/>
    <property type="match status" value="1"/>
</dbReference>
<feature type="transmembrane region" description="Helical" evidence="10">
    <location>
        <begin position="50"/>
        <end position="69"/>
    </location>
</feature>
<evidence type="ECO:0000256" key="4">
    <source>
        <dbReference type="ARBA" id="ARBA00022692"/>
    </source>
</evidence>
<reference evidence="11 12" key="1">
    <citation type="submission" date="2024-02" db="EMBL/GenBank/DDBJ databases">
        <authorList>
            <person name="Vignale AGUSTIN F."/>
            <person name="Sosa J E."/>
            <person name="Modenutti C."/>
        </authorList>
    </citation>
    <scope>NUCLEOTIDE SEQUENCE [LARGE SCALE GENOMIC DNA]</scope>
</reference>